<dbReference type="Proteomes" id="UP000799757">
    <property type="component" value="Unassembled WGS sequence"/>
</dbReference>
<evidence type="ECO:0000256" key="4">
    <source>
        <dbReference type="ARBA" id="ARBA00023136"/>
    </source>
</evidence>
<evidence type="ECO:0000256" key="6">
    <source>
        <dbReference type="SAM" id="MobiDB-lite"/>
    </source>
</evidence>
<comment type="subcellular location">
    <subcellularLocation>
        <location evidence="1">Membrane</location>
        <topology evidence="1">Multi-pass membrane protein</topology>
    </subcellularLocation>
</comment>
<dbReference type="PANTHER" id="PTHR33048:SF167">
    <property type="entry name" value="INTEGRAL MEMBRANE PROTEIN"/>
    <property type="match status" value="1"/>
</dbReference>
<feature type="transmembrane region" description="Helical" evidence="7">
    <location>
        <begin position="22"/>
        <end position="43"/>
    </location>
</feature>
<proteinExistence type="inferred from homology"/>
<feature type="non-terminal residue" evidence="9">
    <location>
        <position position="321"/>
    </location>
</feature>
<gene>
    <name evidence="9" type="ORF">K505DRAFT_202661</name>
</gene>
<dbReference type="Pfam" id="PF20684">
    <property type="entry name" value="Fung_rhodopsin"/>
    <property type="match status" value="1"/>
</dbReference>
<evidence type="ECO:0000313" key="9">
    <source>
        <dbReference type="EMBL" id="KAF2796640.1"/>
    </source>
</evidence>
<dbReference type="GO" id="GO:0016020">
    <property type="term" value="C:membrane"/>
    <property type="evidence" value="ECO:0007669"/>
    <property type="project" value="UniProtKB-SubCell"/>
</dbReference>
<feature type="non-terminal residue" evidence="9">
    <location>
        <position position="1"/>
    </location>
</feature>
<evidence type="ECO:0000256" key="2">
    <source>
        <dbReference type="ARBA" id="ARBA00022692"/>
    </source>
</evidence>
<evidence type="ECO:0000259" key="8">
    <source>
        <dbReference type="Pfam" id="PF20684"/>
    </source>
</evidence>
<accession>A0A6A6XJD4</accession>
<dbReference type="InterPro" id="IPR052337">
    <property type="entry name" value="SAT4-like"/>
</dbReference>
<comment type="similarity">
    <text evidence="5">Belongs to the SAT4 family.</text>
</comment>
<evidence type="ECO:0000313" key="10">
    <source>
        <dbReference type="Proteomes" id="UP000799757"/>
    </source>
</evidence>
<keyword evidence="10" id="KW-1185">Reference proteome</keyword>
<sequence>QGPPPGVPTDPAYYTWSIQKHLAAIDLSLMLLALIAVLGRVYIRVFVLRVFRLDDHLIVAAMVCSILSCSFFAHVVQLGMGKHIFAISPENIAPLLKWIFIVAILIPLALSFVKLSIAFFLLSIAHRAIYRRFLWSIIVFLVLFMLFTFFSLVFGCVPITANWNFALRPPPIGTGTARCLSLTTYRNIALVNSIINILTDIVLALMPVPLIWTLQLNKRTKASLIFILSLGFFACAAGIVKTPLLFHFFDDIDSTGHRSWYYAWQITEMNVGIIAATLPSLKPAFRWLLEHAKSLTTGASGNRTGPSHGYKRHMSSGYILQ</sequence>
<evidence type="ECO:0000256" key="7">
    <source>
        <dbReference type="SAM" id="Phobius"/>
    </source>
</evidence>
<feature type="transmembrane region" description="Helical" evidence="7">
    <location>
        <begin position="134"/>
        <end position="161"/>
    </location>
</feature>
<feature type="transmembrane region" description="Helical" evidence="7">
    <location>
        <begin position="55"/>
        <end position="78"/>
    </location>
</feature>
<evidence type="ECO:0000256" key="5">
    <source>
        <dbReference type="ARBA" id="ARBA00038359"/>
    </source>
</evidence>
<dbReference type="EMBL" id="MU001826">
    <property type="protein sequence ID" value="KAF2796640.1"/>
    <property type="molecule type" value="Genomic_DNA"/>
</dbReference>
<protein>
    <recommendedName>
        <fullName evidence="8">Rhodopsin domain-containing protein</fullName>
    </recommendedName>
</protein>
<feature type="transmembrane region" description="Helical" evidence="7">
    <location>
        <begin position="224"/>
        <end position="249"/>
    </location>
</feature>
<feature type="region of interest" description="Disordered" evidence="6">
    <location>
        <begin position="298"/>
        <end position="321"/>
    </location>
</feature>
<evidence type="ECO:0000256" key="3">
    <source>
        <dbReference type="ARBA" id="ARBA00022989"/>
    </source>
</evidence>
<keyword evidence="4 7" id="KW-0472">Membrane</keyword>
<dbReference type="AlphaFoldDB" id="A0A6A6XJD4"/>
<dbReference type="InterPro" id="IPR049326">
    <property type="entry name" value="Rhodopsin_dom_fungi"/>
</dbReference>
<feature type="transmembrane region" description="Helical" evidence="7">
    <location>
        <begin position="190"/>
        <end position="212"/>
    </location>
</feature>
<keyword evidence="3 7" id="KW-1133">Transmembrane helix</keyword>
<organism evidence="9 10">
    <name type="scientific">Melanomma pulvis-pyrius CBS 109.77</name>
    <dbReference type="NCBI Taxonomy" id="1314802"/>
    <lineage>
        <taxon>Eukaryota</taxon>
        <taxon>Fungi</taxon>
        <taxon>Dikarya</taxon>
        <taxon>Ascomycota</taxon>
        <taxon>Pezizomycotina</taxon>
        <taxon>Dothideomycetes</taxon>
        <taxon>Pleosporomycetidae</taxon>
        <taxon>Pleosporales</taxon>
        <taxon>Melanommataceae</taxon>
        <taxon>Melanomma</taxon>
    </lineage>
</organism>
<dbReference type="PANTHER" id="PTHR33048">
    <property type="entry name" value="PTH11-LIKE INTEGRAL MEMBRANE PROTEIN (AFU_ORTHOLOGUE AFUA_5G11245)"/>
    <property type="match status" value="1"/>
</dbReference>
<dbReference type="OrthoDB" id="5022096at2759"/>
<keyword evidence="2 7" id="KW-0812">Transmembrane</keyword>
<evidence type="ECO:0000256" key="1">
    <source>
        <dbReference type="ARBA" id="ARBA00004141"/>
    </source>
</evidence>
<feature type="transmembrane region" description="Helical" evidence="7">
    <location>
        <begin position="98"/>
        <end position="122"/>
    </location>
</feature>
<feature type="domain" description="Rhodopsin" evidence="8">
    <location>
        <begin position="40"/>
        <end position="286"/>
    </location>
</feature>
<name>A0A6A6XJD4_9PLEO</name>
<reference evidence="9" key="1">
    <citation type="journal article" date="2020" name="Stud. Mycol.">
        <title>101 Dothideomycetes genomes: a test case for predicting lifestyles and emergence of pathogens.</title>
        <authorList>
            <person name="Haridas S."/>
            <person name="Albert R."/>
            <person name="Binder M."/>
            <person name="Bloem J."/>
            <person name="Labutti K."/>
            <person name="Salamov A."/>
            <person name="Andreopoulos B."/>
            <person name="Baker S."/>
            <person name="Barry K."/>
            <person name="Bills G."/>
            <person name="Bluhm B."/>
            <person name="Cannon C."/>
            <person name="Castanera R."/>
            <person name="Culley D."/>
            <person name="Daum C."/>
            <person name="Ezra D."/>
            <person name="Gonzalez J."/>
            <person name="Henrissat B."/>
            <person name="Kuo A."/>
            <person name="Liang C."/>
            <person name="Lipzen A."/>
            <person name="Lutzoni F."/>
            <person name="Magnuson J."/>
            <person name="Mondo S."/>
            <person name="Nolan M."/>
            <person name="Ohm R."/>
            <person name="Pangilinan J."/>
            <person name="Park H.-J."/>
            <person name="Ramirez L."/>
            <person name="Alfaro M."/>
            <person name="Sun H."/>
            <person name="Tritt A."/>
            <person name="Yoshinaga Y."/>
            <person name="Zwiers L.-H."/>
            <person name="Turgeon B."/>
            <person name="Goodwin S."/>
            <person name="Spatafora J."/>
            <person name="Crous P."/>
            <person name="Grigoriev I."/>
        </authorList>
    </citation>
    <scope>NUCLEOTIDE SEQUENCE</scope>
    <source>
        <strain evidence="9">CBS 109.77</strain>
    </source>
</reference>